<keyword evidence="1" id="KW-0812">Transmembrane</keyword>
<accession>A0A6J2TPG4</accession>
<evidence type="ECO:0000313" key="2">
    <source>
        <dbReference type="Proteomes" id="UP000504634"/>
    </source>
</evidence>
<keyword evidence="1" id="KW-0472">Membrane</keyword>
<dbReference type="GeneID" id="115626236"/>
<reference evidence="3" key="1">
    <citation type="submission" date="2025-08" db="UniProtKB">
        <authorList>
            <consortium name="RefSeq"/>
        </authorList>
    </citation>
    <scope>IDENTIFICATION</scope>
    <source>
        <strain evidence="3">11010-0011.00</strain>
        <tissue evidence="3">Whole body</tissue>
    </source>
</reference>
<dbReference type="AlphaFoldDB" id="A0A6J2TPG4"/>
<name>A0A6J2TPG4_DROLE</name>
<feature type="transmembrane region" description="Helical" evidence="1">
    <location>
        <begin position="26"/>
        <end position="43"/>
    </location>
</feature>
<keyword evidence="1" id="KW-1133">Transmembrane helix</keyword>
<evidence type="ECO:0000313" key="3">
    <source>
        <dbReference type="RefSeq" id="XP_030377400.1"/>
    </source>
</evidence>
<sequence length="130" mass="14993">MPSLARDILTYYKVIVIDSCIIDMTYLFYGLCVIISLIGYIIGGCMRSVKHVLCATDRRLVPSSSTRDDYVPWSWKGPSHEHLRRITQYVHHPPPTVRGEVPEDLLIRLRVLADVQQLIHSRQEARLVHL</sequence>
<dbReference type="RefSeq" id="XP_030377400.1">
    <property type="nucleotide sequence ID" value="XM_030521540.1"/>
</dbReference>
<protein>
    <submittedName>
        <fullName evidence="3">Uncharacterized protein LOC115626236 isoform X1</fullName>
    </submittedName>
</protein>
<evidence type="ECO:0000256" key="1">
    <source>
        <dbReference type="SAM" id="Phobius"/>
    </source>
</evidence>
<gene>
    <name evidence="3" type="primary">LOC115626236</name>
</gene>
<organism evidence="2 3">
    <name type="scientific">Drosophila lebanonensis</name>
    <name type="common">Fruit fly</name>
    <name type="synonym">Scaptodrosophila lebanonensis</name>
    <dbReference type="NCBI Taxonomy" id="7225"/>
    <lineage>
        <taxon>Eukaryota</taxon>
        <taxon>Metazoa</taxon>
        <taxon>Ecdysozoa</taxon>
        <taxon>Arthropoda</taxon>
        <taxon>Hexapoda</taxon>
        <taxon>Insecta</taxon>
        <taxon>Pterygota</taxon>
        <taxon>Neoptera</taxon>
        <taxon>Endopterygota</taxon>
        <taxon>Diptera</taxon>
        <taxon>Brachycera</taxon>
        <taxon>Muscomorpha</taxon>
        <taxon>Ephydroidea</taxon>
        <taxon>Drosophilidae</taxon>
        <taxon>Scaptodrosophila</taxon>
    </lineage>
</organism>
<dbReference type="Proteomes" id="UP000504634">
    <property type="component" value="Unplaced"/>
</dbReference>
<keyword evidence="2" id="KW-1185">Reference proteome</keyword>
<proteinExistence type="predicted"/>